<dbReference type="EMBL" id="BAAAHB010000139">
    <property type="protein sequence ID" value="GAA0494025.1"/>
    <property type="molecule type" value="Genomic_DNA"/>
</dbReference>
<evidence type="ECO:0000259" key="2">
    <source>
        <dbReference type="Pfam" id="PF11716"/>
    </source>
</evidence>
<dbReference type="InterPro" id="IPR017517">
    <property type="entry name" value="Maleyloyr_isom"/>
</dbReference>
<dbReference type="InterPro" id="IPR034660">
    <property type="entry name" value="DinB/YfiT-like"/>
</dbReference>
<dbReference type="RefSeq" id="WP_344097442.1">
    <property type="nucleotide sequence ID" value="NZ_BAAAHB010000139.1"/>
</dbReference>
<dbReference type="Proteomes" id="UP001499895">
    <property type="component" value="Unassembled WGS sequence"/>
</dbReference>
<feature type="domain" description="Mycothiol-dependent maleylpyruvate isomerase metal-binding" evidence="2">
    <location>
        <begin position="12"/>
        <end position="143"/>
    </location>
</feature>
<comment type="caution">
    <text evidence="3">The sequence shown here is derived from an EMBL/GenBank/DDBJ whole genome shotgun (WGS) entry which is preliminary data.</text>
</comment>
<dbReference type="PANTHER" id="PTHR40758:SF1">
    <property type="entry name" value="CONSERVED PROTEIN"/>
    <property type="match status" value="1"/>
</dbReference>
<dbReference type="Pfam" id="PF07398">
    <property type="entry name" value="MDMPI_C"/>
    <property type="match status" value="1"/>
</dbReference>
<protein>
    <submittedName>
        <fullName evidence="3">Maleylpyruvate isomerase family mycothiol-dependent enzyme</fullName>
    </submittedName>
</protein>
<dbReference type="Gene3D" id="1.20.120.450">
    <property type="entry name" value="dinb family like domain"/>
    <property type="match status" value="1"/>
</dbReference>
<feature type="domain" description="MDMPI C-terminal" evidence="1">
    <location>
        <begin position="156"/>
        <end position="260"/>
    </location>
</feature>
<sequence length="268" mass="29374">MTQLSYDRYCSEVAAQTERLRSAVRGADLSATVPTCPEWTLAHLLVHVGQAHRKAEGLVRLRVTEREFPADAGGLPVPGEGDPALDAGAAAFDAWLGEGALALERTLREAGPDAAVWTFGTEQKATFWARRMTNETLIHRFDAERTTGVPLAVVPDVAADCLDEWLEILGSPLAMEYKPEFKELLGPGRTLHLHATDTAPELNAEWFIDLTGDKIVWRRAHEKAAVALRGPLTELLAVFYRRLPVGTGGVEVLGDHSLLDFWLARASF</sequence>
<gene>
    <name evidence="3" type="ORF">GCM10009544_62870</name>
</gene>
<evidence type="ECO:0000313" key="3">
    <source>
        <dbReference type="EMBL" id="GAA0494025.1"/>
    </source>
</evidence>
<dbReference type="Pfam" id="PF11716">
    <property type="entry name" value="MDMPI_N"/>
    <property type="match status" value="1"/>
</dbReference>
<dbReference type="GO" id="GO:0016853">
    <property type="term" value="F:isomerase activity"/>
    <property type="evidence" value="ECO:0007669"/>
    <property type="project" value="UniProtKB-KW"/>
</dbReference>
<reference evidence="3 4" key="1">
    <citation type="journal article" date="2019" name="Int. J. Syst. Evol. Microbiol.">
        <title>The Global Catalogue of Microorganisms (GCM) 10K type strain sequencing project: providing services to taxonomists for standard genome sequencing and annotation.</title>
        <authorList>
            <consortium name="The Broad Institute Genomics Platform"/>
            <consortium name="The Broad Institute Genome Sequencing Center for Infectious Disease"/>
            <person name="Wu L."/>
            <person name="Ma J."/>
        </authorList>
    </citation>
    <scope>NUCLEOTIDE SEQUENCE [LARGE SCALE GENOMIC DNA]</scope>
    <source>
        <strain evidence="3 4">JCM 10649</strain>
    </source>
</reference>
<dbReference type="PANTHER" id="PTHR40758">
    <property type="entry name" value="CONSERVED PROTEIN"/>
    <property type="match status" value="1"/>
</dbReference>
<dbReference type="InterPro" id="IPR010872">
    <property type="entry name" value="MDMPI_C-term_domain"/>
</dbReference>
<dbReference type="NCBIfam" id="TIGR03083">
    <property type="entry name" value="maleylpyruvate isomerase family mycothiol-dependent enzyme"/>
    <property type="match status" value="1"/>
</dbReference>
<accession>A0ABN1BBB4</accession>
<name>A0ABN1BBB4_9ACTN</name>
<evidence type="ECO:0000313" key="4">
    <source>
        <dbReference type="Proteomes" id="UP001499895"/>
    </source>
</evidence>
<dbReference type="InterPro" id="IPR024344">
    <property type="entry name" value="MDMPI_metal-binding"/>
</dbReference>
<keyword evidence="3" id="KW-0413">Isomerase</keyword>
<proteinExistence type="predicted"/>
<dbReference type="SUPFAM" id="SSF109854">
    <property type="entry name" value="DinB/YfiT-like putative metalloenzymes"/>
    <property type="match status" value="1"/>
</dbReference>
<organism evidence="3 4">
    <name type="scientific">Streptomyces stramineus</name>
    <dbReference type="NCBI Taxonomy" id="173861"/>
    <lineage>
        <taxon>Bacteria</taxon>
        <taxon>Bacillati</taxon>
        <taxon>Actinomycetota</taxon>
        <taxon>Actinomycetes</taxon>
        <taxon>Kitasatosporales</taxon>
        <taxon>Streptomycetaceae</taxon>
        <taxon>Streptomyces</taxon>
    </lineage>
</organism>
<keyword evidence="4" id="KW-1185">Reference proteome</keyword>
<evidence type="ECO:0000259" key="1">
    <source>
        <dbReference type="Pfam" id="PF07398"/>
    </source>
</evidence>